<evidence type="ECO:0000313" key="3">
    <source>
        <dbReference type="Proteomes" id="UP000722485"/>
    </source>
</evidence>
<reference evidence="2" key="1">
    <citation type="submission" date="2020-03" db="EMBL/GenBank/DDBJ databases">
        <title>Draft Genome Sequence of Cylindrodendrum hubeiense.</title>
        <authorList>
            <person name="Buettner E."/>
            <person name="Kellner H."/>
        </authorList>
    </citation>
    <scope>NUCLEOTIDE SEQUENCE</scope>
    <source>
        <strain evidence="2">IHI 201604</strain>
    </source>
</reference>
<dbReference type="Proteomes" id="UP000722485">
    <property type="component" value="Unassembled WGS sequence"/>
</dbReference>
<name>A0A9P5HNQ6_9HYPO</name>
<keyword evidence="1" id="KW-0472">Membrane</keyword>
<dbReference type="EMBL" id="JAANBB010000008">
    <property type="protein sequence ID" value="KAF7557015.1"/>
    <property type="molecule type" value="Genomic_DNA"/>
</dbReference>
<accession>A0A9P5HNQ6</accession>
<evidence type="ECO:0000256" key="1">
    <source>
        <dbReference type="SAM" id="Phobius"/>
    </source>
</evidence>
<sequence>MDRTTSYSVFFIACGVLGVLRWLGHTRTKKDVRNVSAYAVGKPWEYPEPVVDSAFDLDTTEPPRFRAFRYTYHRHTIDVRKLDGNSWVILDKDWPLYHHTKVKRLAERGDKIVQTLPPAKAAAHELCQDLGEFLSRRYPQVYSIERSQKDTLGWNGQGSITKIEMPALGASYDLTKEDPLTVAGLLQPADINILVKGDDDYYQLVAMMLGIGGGQRLKDKLGRGLADLHFDGHIPHYAEQLQRPLDRFLAKLKVEAPIHRNTTGITIHGAIVWMVHTYIEPMAQVAHEPGVPGRMASLVRSWGAELAEHKGRHLYEDVLLPYLDDLHKKQVDNGVCAEGELPSKFPW</sequence>
<protein>
    <submittedName>
        <fullName evidence="2">Uncharacterized protein</fullName>
    </submittedName>
</protein>
<dbReference type="OrthoDB" id="497541at2759"/>
<keyword evidence="3" id="KW-1185">Reference proteome</keyword>
<organism evidence="2 3">
    <name type="scientific">Cylindrodendrum hubeiense</name>
    <dbReference type="NCBI Taxonomy" id="595255"/>
    <lineage>
        <taxon>Eukaryota</taxon>
        <taxon>Fungi</taxon>
        <taxon>Dikarya</taxon>
        <taxon>Ascomycota</taxon>
        <taxon>Pezizomycotina</taxon>
        <taxon>Sordariomycetes</taxon>
        <taxon>Hypocreomycetidae</taxon>
        <taxon>Hypocreales</taxon>
        <taxon>Nectriaceae</taxon>
        <taxon>Cylindrodendrum</taxon>
    </lineage>
</organism>
<dbReference type="Pfam" id="PF11927">
    <property type="entry name" value="HODM_asu-like"/>
    <property type="match status" value="2"/>
</dbReference>
<dbReference type="AlphaFoldDB" id="A0A9P5HNQ6"/>
<proteinExistence type="predicted"/>
<evidence type="ECO:0000313" key="2">
    <source>
        <dbReference type="EMBL" id="KAF7557015.1"/>
    </source>
</evidence>
<comment type="caution">
    <text evidence="2">The sequence shown here is derived from an EMBL/GenBank/DDBJ whole genome shotgun (WGS) entry which is preliminary data.</text>
</comment>
<dbReference type="InterPro" id="IPR021848">
    <property type="entry name" value="HODM_asu-like"/>
</dbReference>
<keyword evidence="1" id="KW-1133">Transmembrane helix</keyword>
<feature type="transmembrane region" description="Helical" evidence="1">
    <location>
        <begin position="6"/>
        <end position="24"/>
    </location>
</feature>
<gene>
    <name evidence="2" type="ORF">G7Z17_g1054</name>
</gene>
<keyword evidence="1" id="KW-0812">Transmembrane</keyword>